<comment type="similarity">
    <text evidence="6">Belongs to the MoaE family. MOCS2B subfamily.</text>
</comment>
<evidence type="ECO:0000256" key="2">
    <source>
        <dbReference type="ARBA" id="ARBA00022553"/>
    </source>
</evidence>
<evidence type="ECO:0000256" key="6">
    <source>
        <dbReference type="HAMAP-Rule" id="MF_03052"/>
    </source>
</evidence>
<feature type="modified residue" description="Glycyl adenylate; alternate" evidence="5">
    <location>
        <position position="88"/>
    </location>
</feature>
<feature type="binding site" evidence="6">
    <location>
        <begin position="222"/>
        <end position="224"/>
    </location>
    <ligand>
        <name>substrate</name>
    </ligand>
</feature>
<comment type="pathway">
    <text evidence="6">Cofactor biosynthesis; molybdopterin biosynthesis.</text>
</comment>
<dbReference type="EMBL" id="NWSH01000636">
    <property type="protein sequence ID" value="PCG75121.1"/>
    <property type="molecule type" value="Genomic_DNA"/>
</dbReference>
<dbReference type="InterPro" id="IPR003749">
    <property type="entry name" value="ThiS/MoaD-like"/>
</dbReference>
<dbReference type="Gene3D" id="3.90.1170.40">
    <property type="entry name" value="Molybdopterin biosynthesis MoaE subunit"/>
    <property type="match status" value="1"/>
</dbReference>
<dbReference type="HAMAP" id="MF_03052">
    <property type="entry name" value="MOC2B"/>
    <property type="match status" value="1"/>
</dbReference>
<dbReference type="UniPathway" id="UPA00344"/>
<dbReference type="CDD" id="cd00754">
    <property type="entry name" value="Ubl_MoaD"/>
    <property type="match status" value="1"/>
</dbReference>
<dbReference type="STRING" id="7102.A0A2A4JSY2"/>
<comment type="subunit">
    <text evidence="6">Heterotetramer; composed of 2 small (MOCS2A) and 2 large (MOCS2B) subunits.</text>
</comment>
<dbReference type="GO" id="GO:0030366">
    <property type="term" value="F:molybdopterin synthase activity"/>
    <property type="evidence" value="ECO:0007669"/>
    <property type="project" value="UniProtKB-UniRule"/>
</dbReference>
<dbReference type="CDD" id="cd00756">
    <property type="entry name" value="MoaE"/>
    <property type="match status" value="1"/>
</dbReference>
<proteinExistence type="inferred from homology"/>
<evidence type="ECO:0000256" key="3">
    <source>
        <dbReference type="ARBA" id="ARBA00022679"/>
    </source>
</evidence>
<evidence type="ECO:0000313" key="8">
    <source>
        <dbReference type="EMBL" id="PCG75121.1"/>
    </source>
</evidence>
<keyword evidence="7" id="KW-0175">Coiled coil</keyword>
<accession>A0A2A4JSY2</accession>
<keyword evidence="4 6" id="KW-0501">Molybdenum cofactor biosynthesis</keyword>
<dbReference type="EC" id="2.8.1.12" evidence="6"/>
<protein>
    <recommendedName>
        <fullName evidence="5 6">Multifunctional fusion protein</fullName>
    </recommendedName>
    <domain>
        <recommendedName>
            <fullName evidence="5">Molybdopterin synthase sulfur carrier subunit</fullName>
        </recommendedName>
        <alternativeName>
            <fullName evidence="5">Molybdenum cofactor synthesis protein 2 small subunit</fullName>
        </alternativeName>
        <alternativeName>
            <fullName evidence="5">Molybdenum cofactor synthesis protein 2A</fullName>
        </alternativeName>
        <alternativeName>
            <fullName evidence="5">Sulfur carrier protein MOCS2A</fullName>
            <shortName evidence="5">MOCS2A</shortName>
        </alternativeName>
    </domain>
    <domain>
        <recommendedName>
            <fullName evidence="6">Molybdopterin synthase catalytic subunit</fullName>
            <ecNumber evidence="6">2.8.1.12</ecNumber>
        </recommendedName>
        <alternativeName>
            <fullName evidence="6">Molybdenum cofactor synthesis protein 2 large subunit</fullName>
        </alternativeName>
        <alternativeName>
            <fullName evidence="6">Molybdenum cofactor synthesis protein 2B</fullName>
            <shortName evidence="6">MOCS2B</shortName>
        </alternativeName>
    </domain>
</protein>
<dbReference type="AlphaFoldDB" id="A0A2A4JSY2"/>
<comment type="PTM">
    <text evidence="5">C-terminal thiocarboxylation occurs in 2 steps, it is first acyl-adenylated (-COAMP) via the hesA/moeB/thiF part of MOCS3, then thiocarboxylated (-COSH) via the rhodanese domain of MOCS3.</text>
</comment>
<feature type="modified residue" description="1-thioglycine; alternate" evidence="5">
    <location>
        <position position="88"/>
    </location>
</feature>
<dbReference type="InterPro" id="IPR003448">
    <property type="entry name" value="Mopterin_biosynth_MoaE"/>
</dbReference>
<comment type="function">
    <text evidence="6">Catalytic subunit of the molybdopterin synthase complex, a complex that catalyzes the conversion of precursor Z into molybdopterin. Acts by mediating the incorporation of 2 sulfur atoms from thiocarboxylated MOCS2A into precursor Z to generate a dithiolene group.</text>
</comment>
<comment type="miscellaneous">
    <text evidence="5">This protein is produced by a bicistronic gene which also produces the large subunit (MOCS2B).</text>
</comment>
<reference evidence="8" key="1">
    <citation type="submission" date="2017-09" db="EMBL/GenBank/DDBJ databases">
        <title>Contemporary evolution of a Lepidopteran species, Heliothis virescens, in response to modern agricultural practices.</title>
        <authorList>
            <person name="Fritz M.L."/>
            <person name="Deyonke A.M."/>
            <person name="Papanicolaou A."/>
            <person name="Micinski S."/>
            <person name="Westbrook J."/>
            <person name="Gould F."/>
        </authorList>
    </citation>
    <scope>NUCLEOTIDE SEQUENCE [LARGE SCALE GENOMIC DNA]</scope>
    <source>
        <strain evidence="8">HvINT-</strain>
        <tissue evidence="8">Whole body</tissue>
    </source>
</reference>
<comment type="similarity">
    <text evidence="5">Belongs to the MoaD family. MOCS2A subfamily.</text>
</comment>
<organism evidence="8">
    <name type="scientific">Heliothis virescens</name>
    <name type="common">Tobacco budworm moth</name>
    <dbReference type="NCBI Taxonomy" id="7102"/>
    <lineage>
        <taxon>Eukaryota</taxon>
        <taxon>Metazoa</taxon>
        <taxon>Ecdysozoa</taxon>
        <taxon>Arthropoda</taxon>
        <taxon>Hexapoda</taxon>
        <taxon>Insecta</taxon>
        <taxon>Pterygota</taxon>
        <taxon>Neoptera</taxon>
        <taxon>Endopterygota</taxon>
        <taxon>Lepidoptera</taxon>
        <taxon>Glossata</taxon>
        <taxon>Ditrysia</taxon>
        <taxon>Noctuoidea</taxon>
        <taxon>Noctuidae</taxon>
        <taxon>Heliothinae</taxon>
        <taxon>Heliothis</taxon>
    </lineage>
</organism>
<dbReference type="Pfam" id="PF02391">
    <property type="entry name" value="MoaE"/>
    <property type="match status" value="1"/>
</dbReference>
<dbReference type="SUPFAM" id="SSF54690">
    <property type="entry name" value="Molybdopterin synthase subunit MoaE"/>
    <property type="match status" value="1"/>
</dbReference>
<keyword evidence="2 5" id="KW-0597">Phosphoprotein</keyword>
<dbReference type="InterPro" id="IPR028888">
    <property type="entry name" value="MOCS2B_euk"/>
</dbReference>
<dbReference type="GO" id="GO:1990140">
    <property type="term" value="C:molybdopterin synthase complex"/>
    <property type="evidence" value="ECO:0007669"/>
    <property type="project" value="UniProtKB-UniRule"/>
</dbReference>
<comment type="subcellular location">
    <subcellularLocation>
        <location evidence="6">Cytoplasm</location>
    </subcellularLocation>
</comment>
<dbReference type="PANTHER" id="PTHR23404">
    <property type="entry name" value="MOLYBDOPTERIN SYNTHASE RELATED"/>
    <property type="match status" value="1"/>
</dbReference>
<evidence type="ECO:0000256" key="1">
    <source>
        <dbReference type="ARBA" id="ARBA00022490"/>
    </source>
</evidence>
<dbReference type="SUPFAM" id="SSF54285">
    <property type="entry name" value="MoaD/ThiS"/>
    <property type="match status" value="1"/>
</dbReference>
<dbReference type="Pfam" id="PF02597">
    <property type="entry name" value="ThiS"/>
    <property type="match status" value="1"/>
</dbReference>
<dbReference type="FunFam" id="3.90.1170.40:FF:000002">
    <property type="entry name" value="Molybdopterin synthase catalytic subunit"/>
    <property type="match status" value="1"/>
</dbReference>
<feature type="coiled-coil region" evidence="7">
    <location>
        <begin position="273"/>
        <end position="300"/>
    </location>
</feature>
<keyword evidence="1 6" id="KW-0963">Cytoplasm</keyword>
<keyword evidence="3 6" id="KW-0808">Transferase</keyword>
<evidence type="ECO:0000256" key="4">
    <source>
        <dbReference type="ARBA" id="ARBA00023150"/>
    </source>
</evidence>
<dbReference type="Gene3D" id="3.10.20.30">
    <property type="match status" value="1"/>
</dbReference>
<feature type="binding site" evidence="6">
    <location>
        <position position="215"/>
    </location>
    <ligand>
        <name>substrate</name>
    </ligand>
</feature>
<dbReference type="InterPro" id="IPR028887">
    <property type="entry name" value="MOCS2A_euk"/>
</dbReference>
<dbReference type="GO" id="GO:0000166">
    <property type="term" value="F:nucleotide binding"/>
    <property type="evidence" value="ECO:0007669"/>
    <property type="project" value="UniProtKB-KW"/>
</dbReference>
<evidence type="ECO:0000256" key="5">
    <source>
        <dbReference type="HAMAP-Rule" id="MF_03051"/>
    </source>
</evidence>
<keyword evidence="5" id="KW-0547">Nucleotide-binding</keyword>
<feature type="binding site" evidence="6">
    <location>
        <begin position="199"/>
        <end position="200"/>
    </location>
    <ligand>
        <name>substrate</name>
    </ligand>
</feature>
<evidence type="ECO:0000256" key="7">
    <source>
        <dbReference type="SAM" id="Coils"/>
    </source>
</evidence>
<dbReference type="InterPro" id="IPR036563">
    <property type="entry name" value="MoaE_sf"/>
</dbReference>
<name>A0A2A4JSY2_HELVI</name>
<sequence>MEIENDVTVKLLFFARSKELAGTKESTIRLPSKISYSKLLNIICDNYNLQAIKDNILLAKNEEVCEEDIDIDIKERDSIAVIPPISGGILEAKKSIAKMDHLKLTFDKLSVDEIAELVTDDKCGAVSLFIGTTRDNFEGKKVVRLEYEAYEPMALKALKSICDEVRDKWPAVHSIAIYHRLGIVPCRESSVVIAVSSPHRRDSLDAVSHCIETLKASVPIWKKEVYEGDAPVWKENIECAWSSKRRACNGTVPDLKPIPTPAPNPAPPVDRSLVQINVTCEELQQRIQNFMERKREQVNISNIHDFIPNNEVESQETDTCARVRAQFVRRSDSKGHLKVRKVQNEWGPQTVNAADIFHEQPDSTGLPSSIAERVVAIERFLNIGPVSKDVYKRLKIMEDKIAHLQAVSPEYAQFWKTTRDADMKAEAMVDYTFSADDIAKKIEQLEKGIM</sequence>
<dbReference type="InterPro" id="IPR012675">
    <property type="entry name" value="Beta-grasp_dom_sf"/>
</dbReference>
<gene>
    <name evidence="6" type="primary">Mocs2</name>
    <name evidence="8" type="ORF">B5V51_12200</name>
</gene>
<dbReference type="InterPro" id="IPR016155">
    <property type="entry name" value="Mopterin_synth/thiamin_S_b"/>
</dbReference>
<comment type="miscellaneous">
    <text evidence="6">This protein is produced by a bicistronic gene which also produces the large subunit (MOCS2A).</text>
</comment>
<comment type="function">
    <text evidence="5">Acts as a sulfur carrier required for molybdopterin biosynthesis. Component of the molybdopterin synthase complex that catalyzes the conversion of precursor Z into molybdopterin by mediating the incorporation of 2 sulfur atoms into precursor Z to generate a dithiolene group. In the complex, serves as sulfur donor by being thiocarboxylated (-COSH) at its C-terminus by MOCS3. After interaction with MOCS2B, the sulfur is then transferred to precursor Z to form molybdopterin.</text>
</comment>
<comment type="caution">
    <text evidence="8">The sequence shown here is derived from an EMBL/GenBank/DDBJ whole genome shotgun (WGS) entry which is preliminary data.</text>
</comment>
<comment type="catalytic activity">
    <reaction evidence="6">
        <text>2 [molybdopterin-synthase sulfur-carrier protein]-C-terminal-Gly-aminoethanethioate + cyclic pyranopterin phosphate + H2O = molybdopterin + 2 [molybdopterin-synthase sulfur-carrier protein]-C-terminal Gly-Gly + 2 H(+)</text>
        <dbReference type="Rhea" id="RHEA:26333"/>
        <dbReference type="Rhea" id="RHEA-COMP:12202"/>
        <dbReference type="Rhea" id="RHEA-COMP:19907"/>
        <dbReference type="ChEBI" id="CHEBI:15377"/>
        <dbReference type="ChEBI" id="CHEBI:15378"/>
        <dbReference type="ChEBI" id="CHEBI:58698"/>
        <dbReference type="ChEBI" id="CHEBI:59648"/>
        <dbReference type="ChEBI" id="CHEBI:90778"/>
        <dbReference type="ChEBI" id="CHEBI:232372"/>
        <dbReference type="EC" id="2.8.1.12"/>
    </reaction>
</comment>
<dbReference type="HAMAP" id="MF_03051">
    <property type="entry name" value="MOCS2A"/>
    <property type="match status" value="1"/>
</dbReference>
<dbReference type="GO" id="GO:0006777">
    <property type="term" value="P:Mo-molybdopterin cofactor biosynthetic process"/>
    <property type="evidence" value="ECO:0007669"/>
    <property type="project" value="UniProtKB-UniRule"/>
</dbReference>